<reference evidence="1" key="1">
    <citation type="journal article" date="2021" name="Environ. Microbiol.">
        <title>Gene family expansions and transcriptome signatures uncover fungal adaptations to wood decay.</title>
        <authorList>
            <person name="Hage H."/>
            <person name="Miyauchi S."/>
            <person name="Viragh M."/>
            <person name="Drula E."/>
            <person name="Min B."/>
            <person name="Chaduli D."/>
            <person name="Navarro D."/>
            <person name="Favel A."/>
            <person name="Norest M."/>
            <person name="Lesage-Meessen L."/>
            <person name="Balint B."/>
            <person name="Merenyi Z."/>
            <person name="de Eugenio L."/>
            <person name="Morin E."/>
            <person name="Martinez A.T."/>
            <person name="Baldrian P."/>
            <person name="Stursova M."/>
            <person name="Martinez M.J."/>
            <person name="Novotny C."/>
            <person name="Magnuson J.K."/>
            <person name="Spatafora J.W."/>
            <person name="Maurice S."/>
            <person name="Pangilinan J."/>
            <person name="Andreopoulos W."/>
            <person name="LaButti K."/>
            <person name="Hundley H."/>
            <person name="Na H."/>
            <person name="Kuo A."/>
            <person name="Barry K."/>
            <person name="Lipzen A."/>
            <person name="Henrissat B."/>
            <person name="Riley R."/>
            <person name="Ahrendt S."/>
            <person name="Nagy L.G."/>
            <person name="Grigoriev I.V."/>
            <person name="Martin F."/>
            <person name="Rosso M.N."/>
        </authorList>
    </citation>
    <scope>NUCLEOTIDE SEQUENCE</scope>
    <source>
        <strain evidence="1">CBS 384.51</strain>
    </source>
</reference>
<comment type="caution">
    <text evidence="1">The sequence shown here is derived from an EMBL/GenBank/DDBJ whole genome shotgun (WGS) entry which is preliminary data.</text>
</comment>
<dbReference type="EMBL" id="MU274910">
    <property type="protein sequence ID" value="KAI0089440.1"/>
    <property type="molecule type" value="Genomic_DNA"/>
</dbReference>
<name>A0ACB8U644_9APHY</name>
<evidence type="ECO:0000313" key="1">
    <source>
        <dbReference type="EMBL" id="KAI0089440.1"/>
    </source>
</evidence>
<dbReference type="Proteomes" id="UP001055072">
    <property type="component" value="Unassembled WGS sequence"/>
</dbReference>
<protein>
    <submittedName>
        <fullName evidence="1">Uncharacterized protein</fullName>
    </submittedName>
</protein>
<accession>A0ACB8U644</accession>
<gene>
    <name evidence="1" type="ORF">BDY19DRAFT_1047874</name>
</gene>
<sequence length="943" mass="100178">MSHNEILQNSPSLQSLKRNQLVQLCKKHELKANGKNTDLIQRLKRHGSELPPEDLDYCWENPDEDTNDFRSPMSPFTPSQLPRPSEQWEMIMDDIAEVEENGKSAMNALNSLKTPVPAGEFGAAGSKSASKFSLKKAITNSLGLKRSAEGEKNNTTAKVDSLDPAHTGPFDFPNSPGVEPIPGTSAKPGTPAPANARLSTGTRPGLTTTIRLISSATAVDIPTPPRIAPFHTTFDLNMSPDAGAKRPVWPASPLGTGSVRKSGRLYPTISSEDIMPSPFKSNFDTPGRPSVRISEATPAKSPFPMPSDTVDDVFSPAKPVASAKPTEKKEHRLSMPNNQPYLFGSPIAQPNFSSGKFDAAAATVLEEMNKRLAEAGVQKVEKTVLGSIDKAKVGVVATGHHQKNEGAGSGAARFAKAHEEVFNKMDPITNHYAARRPPPASSATDEKTGQKRKSVAAGLGHGPAPSVQRKISVAEKRVDSTCGRKKMSVPGGFGDADNEHTEEGAQEDPGDARSSKRVRINENEDIHKGKRVSRLSTEKTAEELKKQERAREATRRHLDAARRRSIQGKASLGIKAAAVSPKKARFGILGAAKALVRGVWGMGAGSKEFAQNSTAVADKARPAKPPVPSTTGKGRISPTETQNARSGVTRSTAASSARARSPIPAFHPPQPTTLAPRSTSGTHVKPRTASLTTNRAKGPIGPGTNGSSSLGVRRNVSGPSKASSLAKPTRPETVQVHSPDAEQPDVSPRKRTLSTLLQPTASSLAKQAPRTGEPSSRILSPSSLRNATSPNAPVSKLVPPKTSIFTKPVTTKTFSSPIRSTGDQNMTSLGAAAETILEEAAGLKPSTIVHKPRVTSTRVIGKPNLPRVPVDAAGPSNIPRPKHARVRSSMGATPKKEIGVMKNERMSVGGEALRMKVRQSEYARRKSKIGGIGQVGAVMDVDA</sequence>
<evidence type="ECO:0000313" key="2">
    <source>
        <dbReference type="Proteomes" id="UP001055072"/>
    </source>
</evidence>
<organism evidence="1 2">
    <name type="scientific">Irpex rosettiformis</name>
    <dbReference type="NCBI Taxonomy" id="378272"/>
    <lineage>
        <taxon>Eukaryota</taxon>
        <taxon>Fungi</taxon>
        <taxon>Dikarya</taxon>
        <taxon>Basidiomycota</taxon>
        <taxon>Agaricomycotina</taxon>
        <taxon>Agaricomycetes</taxon>
        <taxon>Polyporales</taxon>
        <taxon>Irpicaceae</taxon>
        <taxon>Irpex</taxon>
    </lineage>
</organism>
<proteinExistence type="predicted"/>
<keyword evidence="2" id="KW-1185">Reference proteome</keyword>